<keyword evidence="4" id="KW-1185">Reference proteome</keyword>
<dbReference type="BioCyc" id="BSUB633149:G1GM8-1798-MONOMER"/>
<proteinExistence type="predicted"/>
<evidence type="ECO:0000313" key="4">
    <source>
        <dbReference type="Proteomes" id="UP000002696"/>
    </source>
</evidence>
<reference evidence="4" key="1">
    <citation type="journal article" date="2011" name="J. Bacteriol.">
        <title>Genome sequences of eight morphologically diverse alphaproteobacteria.</title>
        <authorList>
            <consortium name="US DOE Joint Genome Institute"/>
            <person name="Brown P.J."/>
            <person name="Kysela D.T."/>
            <person name="Buechlein A."/>
            <person name="Hemmerich C."/>
            <person name="Brun Y.V."/>
        </authorList>
    </citation>
    <scope>NUCLEOTIDE SEQUENCE [LARGE SCALE GENOMIC DNA]</scope>
    <source>
        <strain evidence="4">ATCC 15264 / DSM 4735 / LMG 14903 / NBRC 16000 / CB 81</strain>
    </source>
</reference>
<evidence type="ECO:0000256" key="1">
    <source>
        <dbReference type="SAM" id="SignalP"/>
    </source>
</evidence>
<evidence type="ECO:0000313" key="3">
    <source>
        <dbReference type="EMBL" id="ADL01115.1"/>
    </source>
</evidence>
<dbReference type="RefSeq" id="WP_013269216.1">
    <property type="nucleotide sequence ID" value="NC_014375.1"/>
</dbReference>
<feature type="chain" id="PRO_5003126607" description="DUF2059 domain-containing protein" evidence="1">
    <location>
        <begin position="26"/>
        <end position="186"/>
    </location>
</feature>
<dbReference type="KEGG" id="bsb:Bresu_1804"/>
<dbReference type="AlphaFoldDB" id="D9QHE9"/>
<evidence type="ECO:0000259" key="2">
    <source>
        <dbReference type="Pfam" id="PF09832"/>
    </source>
</evidence>
<organism evidence="3 4">
    <name type="scientific">Brevundimonas subvibrioides (strain ATCC 15264 / DSM 4735 / LMG 14903 / NBRC 16000 / CB 81)</name>
    <name type="common">Caulobacter subvibrioides</name>
    <dbReference type="NCBI Taxonomy" id="633149"/>
    <lineage>
        <taxon>Bacteria</taxon>
        <taxon>Pseudomonadati</taxon>
        <taxon>Pseudomonadota</taxon>
        <taxon>Alphaproteobacteria</taxon>
        <taxon>Caulobacterales</taxon>
        <taxon>Caulobacteraceae</taxon>
        <taxon>Brevundimonas</taxon>
    </lineage>
</organism>
<dbReference type="Proteomes" id="UP000002696">
    <property type="component" value="Chromosome"/>
</dbReference>
<sequence>MTHRLTSLCAVVVLACGAVAAPAMAQDRAIDQVSGPHAAERLALARRYMAAMQVDQMGVMIRDMITGAGAEFTKSEGGFDPQAYERALQATTSRMIERIFAETAPIYADIYTLEQLQGIVAFYESDLGQATLTGMYEAAPRVQERIAELMPSLTRDVVVELCAELKCTPDELREAKDAAQQGLLAD</sequence>
<dbReference type="Pfam" id="PF09832">
    <property type="entry name" value="DUF2059"/>
    <property type="match status" value="1"/>
</dbReference>
<feature type="signal peptide" evidence="1">
    <location>
        <begin position="1"/>
        <end position="25"/>
    </location>
</feature>
<dbReference type="EMBL" id="CP002102">
    <property type="protein sequence ID" value="ADL01115.1"/>
    <property type="molecule type" value="Genomic_DNA"/>
</dbReference>
<name>D9QHE9_BRESC</name>
<protein>
    <recommendedName>
        <fullName evidence="2">DUF2059 domain-containing protein</fullName>
    </recommendedName>
</protein>
<keyword evidence="1" id="KW-0732">Signal</keyword>
<accession>D9QHE9</accession>
<gene>
    <name evidence="3" type="ordered locus">Bresu_1804</name>
</gene>
<dbReference type="STRING" id="633149.Bresu_1804"/>
<dbReference type="eggNOG" id="COG3184">
    <property type="taxonomic scope" value="Bacteria"/>
</dbReference>
<dbReference type="OrthoDB" id="7206101at2"/>
<feature type="domain" description="DUF2059" evidence="2">
    <location>
        <begin position="98"/>
        <end position="155"/>
    </location>
</feature>
<dbReference type="InParanoid" id="D9QHE9"/>
<dbReference type="PROSITE" id="PS51257">
    <property type="entry name" value="PROKAR_LIPOPROTEIN"/>
    <property type="match status" value="1"/>
</dbReference>
<dbReference type="InterPro" id="IPR018637">
    <property type="entry name" value="DUF2059"/>
</dbReference>
<dbReference type="HOGENOM" id="CLU_1451857_0_0_5"/>